<dbReference type="InterPro" id="IPR008964">
    <property type="entry name" value="Invasin/intimin_cell_adhesion"/>
</dbReference>
<feature type="domain" description="Calx-beta" evidence="5">
    <location>
        <begin position="3960"/>
        <end position="4077"/>
    </location>
</feature>
<dbReference type="InterPro" id="IPR040853">
    <property type="entry name" value="RapA2_cadherin-like"/>
</dbReference>
<dbReference type="SUPFAM" id="SSF49373">
    <property type="entry name" value="Invasin/intimin cell-adhesion fragments"/>
    <property type="match status" value="1"/>
</dbReference>
<dbReference type="SUPFAM" id="SSF63446">
    <property type="entry name" value="Type I dockerin domain"/>
    <property type="match status" value="2"/>
</dbReference>
<dbReference type="SUPFAM" id="SSF141072">
    <property type="entry name" value="CalX-like"/>
    <property type="match status" value="3"/>
</dbReference>
<feature type="compositionally biased region" description="Polar residues" evidence="4">
    <location>
        <begin position="4155"/>
        <end position="4167"/>
    </location>
</feature>
<dbReference type="Gene3D" id="2.60.40.3440">
    <property type="match status" value="1"/>
</dbReference>
<organism evidence="7 8">
    <name type="scientific">Aeoliella straminimaris</name>
    <dbReference type="NCBI Taxonomy" id="2954799"/>
    <lineage>
        <taxon>Bacteria</taxon>
        <taxon>Pseudomonadati</taxon>
        <taxon>Planctomycetota</taxon>
        <taxon>Planctomycetia</taxon>
        <taxon>Pirellulales</taxon>
        <taxon>Lacipirellulaceae</taxon>
        <taxon>Aeoliella</taxon>
    </lineage>
</organism>
<dbReference type="Gene3D" id="2.60.120.260">
    <property type="entry name" value="Galactose-binding domain-like"/>
    <property type="match status" value="1"/>
</dbReference>
<feature type="region of interest" description="Disordered" evidence="4">
    <location>
        <begin position="2039"/>
        <end position="2058"/>
    </location>
</feature>
<feature type="domain" description="RapA2 cadherin-like" evidence="6">
    <location>
        <begin position="4561"/>
        <end position="4623"/>
    </location>
</feature>
<dbReference type="GO" id="GO:0007154">
    <property type="term" value="P:cell communication"/>
    <property type="evidence" value="ECO:0007669"/>
    <property type="project" value="InterPro"/>
</dbReference>
<gene>
    <name evidence="7" type="ORF">NG895_02335</name>
</gene>
<keyword evidence="8" id="KW-1185">Reference proteome</keyword>
<dbReference type="NCBIfam" id="NF012211">
    <property type="entry name" value="tand_rpt_95"/>
    <property type="match status" value="3"/>
</dbReference>
<dbReference type="Pfam" id="PF03160">
    <property type="entry name" value="Calx-beta"/>
    <property type="match status" value="2"/>
</dbReference>
<dbReference type="Gene3D" id="1.10.1330.10">
    <property type="entry name" value="Dockerin domain"/>
    <property type="match status" value="2"/>
</dbReference>
<feature type="domain" description="RapA2 cadherin-like" evidence="6">
    <location>
        <begin position="4651"/>
        <end position="4720"/>
    </location>
</feature>
<dbReference type="Pfam" id="PF17803">
    <property type="entry name" value="Cadherin_4"/>
    <property type="match status" value="2"/>
</dbReference>
<feature type="domain" description="Calx-beta" evidence="5">
    <location>
        <begin position="5205"/>
        <end position="5280"/>
    </location>
</feature>
<dbReference type="GO" id="GO:0000272">
    <property type="term" value="P:polysaccharide catabolic process"/>
    <property type="evidence" value="ECO:0007669"/>
    <property type="project" value="InterPro"/>
</dbReference>
<dbReference type="Pfam" id="PF17963">
    <property type="entry name" value="Big_9"/>
    <property type="match status" value="3"/>
</dbReference>
<evidence type="ECO:0000256" key="4">
    <source>
        <dbReference type="SAM" id="MobiDB-lite"/>
    </source>
</evidence>
<keyword evidence="3" id="KW-0106">Calcium</keyword>
<evidence type="ECO:0000259" key="5">
    <source>
        <dbReference type="Pfam" id="PF03160"/>
    </source>
</evidence>
<evidence type="ECO:0000259" key="6">
    <source>
        <dbReference type="Pfam" id="PF17803"/>
    </source>
</evidence>
<comment type="caution">
    <text evidence="7">The sequence shown here is derived from an EMBL/GenBank/DDBJ whole genome shotgun (WGS) entry which is preliminary data.</text>
</comment>
<evidence type="ECO:0000256" key="3">
    <source>
        <dbReference type="ARBA" id="ARBA00022837"/>
    </source>
</evidence>
<dbReference type="InterPro" id="IPR013783">
    <property type="entry name" value="Ig-like_fold"/>
</dbReference>
<dbReference type="InterPro" id="IPR018247">
    <property type="entry name" value="EF_Hand_1_Ca_BS"/>
</dbReference>
<evidence type="ECO:0000313" key="7">
    <source>
        <dbReference type="EMBL" id="MCO6042735.1"/>
    </source>
</evidence>
<keyword evidence="1" id="KW-0732">Signal</keyword>
<dbReference type="Gene3D" id="2.60.120.380">
    <property type="match status" value="1"/>
</dbReference>
<proteinExistence type="predicted"/>
<evidence type="ECO:0000313" key="8">
    <source>
        <dbReference type="Proteomes" id="UP001155241"/>
    </source>
</evidence>
<accession>A0A9X2F5T8</accession>
<name>A0A9X2F5T8_9BACT</name>
<dbReference type="Proteomes" id="UP001155241">
    <property type="component" value="Unassembled WGS sequence"/>
</dbReference>
<dbReference type="InterPro" id="IPR038081">
    <property type="entry name" value="CalX-like_sf"/>
</dbReference>
<sequence length="5897" mass="622372">MGSVTVEEGELRFSKALPPSDGSFDIVNDGALSVTGTLDLFGDGVLSGDGLVIGDVSNAARVEPGAGVGTLTITGDYTQTSEGTLQIKLADTAEGEFDKLDIQGAVNLAGELDLLYLEPFEPGLSDTFLIVPSAVSVAGEFDAVVAPSLGTLEPRVSSDGLSVLVSFGSNLPPVPTLDPIAVIEDSGPSPPIDLLANDVDPDGDELTLISVQSSGTLGDFLQLGGGVVQFVPALNQFGVEAYSYLVSDGKNAPVVGVIQVEVQPAPDPPVAVDDELATTVDTALEIQPADLLANDFDVDTEALEIGSFTLPAHGSLTELTGGVLRYVPNPEFVGEDSFTYTATDGVLTSEDATVRITITPNGTPTADQVRQSLNTGISEQREDLVNYGEGFNQSAGGLPMVDDQSDPLDSLFNLQNTLSQIGQDVLSTLDDAVSSFAELRSQLEASGFIIEQIATDGVQPEGDLLRVRFQPTPVDLSTSFDINDLADTPLAAIAGQASVSGTLDFDGQLLVDIGFGVDVTGAFYIAADSAVELDMGAVATASGEFQIFGLALTADMSLTPTLTLNSLDSDGDGRIKLGEVANGIAEIDLDFGRITATLQFDATLGFLDYVDVDPTRPNNPHGGDPFVVRGRTELFAEPSEYDGQTLAGLDFQWGTFETANPDIDGDEELDHTQAAFLKNVVMLGQDLLAGVGVVDYFSDVLGTDSVAPGAPKELATTAFPEGILPDELTPLADELAAISTIDDAARTLIVLEVGPPPPLTLAQLREIQKEALRDWFIADESDDVTQQGEQSVQFRLAKIAPIEGQTIIPDQLVELISPIGNDEEFQQLLTESMSDFLRWQERVAILGFEPHEIFDLPPDAEVTPLAAAERAVAEGITEAIDHAITRAESRTDASGNTDFDTLLGDATNALAWSAEAAIRGLDEEYESLSVADVLSRLPFETVVESSELAGQVDNARLEVHAGVRVKNPAGGFFPTIYDPRVRIRVDPGIDSEGGFTPEGSIRFEDTTSPEIASRTGSVDSNGRFATTVAIGPEDTEISLVVRASIGGVLLPDQVELRMAGPLSVDIQGFLPSVDSEGFSLRDGPITVPLGQPVQLSAMIHRGNGQLRNRQVQFAVIGEGSLYNSTDVTDLDAEAINYYLPPAEGVGTATVLAAFFYEGVIHQDQIDILYAPGQLIQETLSQLTPASFASLPASQNEDTFIDIVQTLLASDELEEEFTDEQRNGLVPFMQTWFEEAVLVKLTQATNDDALELAARELFGWQTNLQLLGIDPVDVIPVDNPGGTLAQADTLLVDAVRAAVARDRAMLVDEQGNLLPTATSLAPFYAALEHSADLQLLGYDVDELELGFADIRASFGIEGVITNAQLTGTAENAQLTVEVALQVNGQSPTFEVPLNVRVAPLGFSEVDLRSGVISTQGTFQTGARIGSGQSDLTLAVELELLGFTLDTTLVSIGGEVRLELYALAGDSVELKPGPVNMTTGDVAEITIDAYRGRTPLRNTEITVALEGGGSLNTNEITTDAGGSGGVTYTPPAADEDGSATIRVTYDDGVNPPVVDAIVVNYTALVVVATEDAPQESRATSRSSDGVLAAGMGAGDESSVGMLLTAAPKSQGKAALGSGPFQALNGEDVRVRVMLHQGTQPAGNEAVFLSLVGAGELSSRSLTTRPAPGEDAGTVDFIYTPPEDGIGVTRVVVTHVRGDTRVLETIDIAYSSTAVDPDVAAVFTEEELAAKVLLSSVTTQAAQAIVLAQEPPDVDAVALPALRTWYETGLHPRFDELQSSDVLLRENVRVVLAEWARWAATVSLYGLDDPPEDGEPEGNSLESEFAEATTLAESSLRAAIDSYKDRAIVIGDGDAAVQALLLAGSRILSVDDPTHSAAVIAEAMQFSIEISSASLERSVNDPRLFSLAVDTTVTLDGVRAPVSRGIPIQILPIGANTTNTVGNSTGEIVDDQFSTTAKLGLGEKSLDLQIIVGETGWAAIRQVDKSAGLALTTTASRGGDPESGSGFDVSSDPILLGEGQTTTLALQLDQGTRGLPGYTIEHQLSGGGTLTESTSSTDADGQATITFTPPEVGAGVSVLRSFYLAGDGIVTQEIMLDWDNFRAPVEDPPPTETTEAAGLFDNSVLSGLFEGFSLPGTDTSLYDALGLGGTLFGASLEDLCNIVEGDRSADAWNDPNFELIELIDFQSLVSIFSDGLPVDDTELIRIGFNLDGLSNSTPDDLFTADFSGILPEGMSAAISVDEPRMSGRIEFGIDTSSSPFYLLTQPDELSQGSTPIEFDFVVNGAMESGPPLIGTAEEPILTIASGSLQLESSVEIDLSHVAVDPAFDGKLRLDNFGELSKARIGFDQDPFDSFQAIVEAELRMPGVKESSSADPDAPDAVIPLLGSIAKAGEGEPFTFELRNGSLPQLSADALQQLRLFVPDAGDLYEPNDSASEVATQAISTPTAPTANLDVIGTETTITDLSLIDGDDWFRFVTSELGTSQDLVRVDFDSLRGDLDLVLYEQTVDGLSEVSRDVRSSLDFAQLSLMSLDAGEYFLQVTDQHGDLNPSYALTVVPPGAVRETTNLGLGQVDLQDLTFVGRLDTTGAFEVDVTGRIVSPTGSNSDGTELAAEFSAVVNNDRFIGSAVLDSAGETIVLGDDPILLELSGATLGFAIDIPFDGSPLSADLSLSSDTAVVTPHSAISATIAGDPDAVGGPIPAFQGSIDFETGAVNLAIHRFQANLGDILDIDATAPSPNDPSFQLTFTPNAAPEDTLLQFATLTASLPALDSPQGAPSATLTGFGFRHDGTPFLSGGLSLTVPEGFAKSLGLAEILPFEITTIALENPDFSDGFSAELRAVGTFQPIAVQGTDSFQPFIIVGDLPVDESGRLTTTNVVDFIEGLPANSRVQTGTPFEFEFFINEGQIVPLELPSISLGFTGLDLGLVEAAGFLGLGTYAGREAVLAGEPAFGANFAAGVAITSQVDGLDGNAAVTLTGDFLNPASPSDIDATALVQVSIQSPIPGFILDVTDARFTFDLGLSVDEQFNFTFDRLALLNASAERLEAGFGDTSDPLLLFTAEPTPEQPRAVSLDFTRSPGTHLIEFAALNASLPSAPSPIGDTVGTIRNFAIDVATIDDNGEPRKSLALVPLEGFEIDFTNLPSLADLGLPDIITVSEFGFAPGDGFLNNTDYTDFVLTVSANLELDIPNVPFSAGVENLTIDVGRLADGDLLNAFDFTAIEVAFGTSDDPIMLGPLSLFGGLLIEKFDPTPSSASDRDAVIVRFEGGAEFAGMGLEGQLLFTEYGPIAAGMSVAVGQTGLPLGPVTLFEAGALILFNEEPKPLPDNPLDLIEPGASETFSLAPLFDGESLQTLMVQNAREFIIENRQRATPIATWETPFLFAIDATLGATGVARSIFEAKVTIGANIDPAPGDPAIVLFGLGEAKLGTGLEPPKEIGTVGAVLELSDPSQPTFQFAFATPSPGSQLSEGIPASIRLGTTFSVEADHVQLDVFGEVEVLDVLQANAAGSLVLNDDGLFGGLEITVGGGQGEDSTLDLSEIGVDVQLAGQFELLFNLTGDDQSFTRDGDTYQVAADTTRILVSGVLYAGGFEIEGAFLLENDPEGLLVAASGQMTLGSFGVLEGAGALQLVREERNQSGSIIQEAGAAGTFEIRADIGIANILTLNGRAFFQFNTFDDRDFAFEIPVVAGPPLLVSVERGPYFMVEITGTNVEDPATLSLFPAAPGAARPLGIDFTGRFELLSREDELMLSFDAGVDVVVFDVVTVAANVSAELSIVEDVVFGTFNGEILFFEEPVLELHARLDRFGTLHTNVGTWPLIRDQHIFVPSQQFTEGAGPRQVRVELAEPAPADVVVRVRFVDATATLFQEYNWDFDANFTQTITIPRGSISGTAPITILDNDAIEFGTLGEPISERLLNVEIVSARFENTTDGPVTHNDIGGKLTIMEDDIPPDGPAVTVFVTPADGQISVSERFSAGKFVEIPLTAPNLQAVDQLTVQYSLVSAAPSLTTAQPNDDFVLPVSLTGTVDIRGGLPASIKIPLVDDRIAELDEEFTLSLEILVPARFAPSTSLARSEVTITIVDDDSEKPGSSLVFYSFDGSFVVPPNGDGYTFTADPSNTASHTLSDTNIIATPLSHRSGSILGGDGLPKLEPGAPADDVTPSARSTNWGSSGNGSAKLVINPGNEQTSLTEQLPGWRAVSGDWRGRAPREPAPFAGSDFFAAGQLNSLSTGGINILVQDLTLNDFSDRLDRGGETFRLASRAFSADASIAHTEVEFFSATGNSLGVFSTKSVQATRDWQTLAAQGTVPIGTRQAQLRLIAESSGTSSIVPVYFDDIAFEIFSPGYFEFGISLDDQDRVLDHPQDFENAVGVNVAGIDFWDLAAANGPTHWELRSSYDGFQSIVASGTTHTGEYGHLVEQQITGIDFGLRPLESDAPLTFRLYGIGSSGGDWQVDNLALLGQFQRLSLTPLPPVANDFVVEMRDTLSEIEIGISPERGFDPNRGPIEIADFKQPVHGSVTLVSGAFPPALKYTRTNPDFHGEEKFSYTLRDEDGAIDTGVITVRILEFPVAVDDHYAVVAGSTLPKTAEDGLLGNDTFGDFGGPGGDVVIQVFRNPSNGTVSVEPDGSFAYTPNPGVTNTLDSFDYFVIVDGQPTNAATVEIAIVDSLTRQAVADNYVLEEDASLSIAVSGGVLANDFQGVGDPLQAFLVDPPRVGNLTLKEDGSFTYQPPRNFNGDVFFTYRVGTEATDPVGTAQLQILPVNDRPLAKSQTISILSGSTSPISITLSGSDVETSASELQFQVLTLPSVGTLDLSKSTQGVLTYTPPKGGFDTKTSFQFFVRDNGDRSVINSLTSSPATIDLVPKSVTTSISLIGKSFNSYVDGGLVFLDFNGNRIVDETEIEGVVVAEPVATTLADGGFVLEVPEAADRNHNGKLDAAEGQLVLIGGEVASTGLPLSISLTAPAESSVISTFSTLQSAVLELTDLSPSEAAELMSLRLGVATLEPQQQAVVDDVLAGTPGAQVLYRSSVQLIDTVVLIAEGLASRHGLDREAVGRVTFSAIAADFVELSGSRNFASAVLLDRLVKRASVALEVSDDPLLRAALVEVMAASNLLLADIPPMAPRDFLEAIARIEKVALGQTLEEVGMSAQGEMSVEELVTANTQQALLQRIAQAEIGNVSIPRIGVRDVLVSEDDLTVPSRSVFEISLNEVSATPVSLRYATEDGSLSTANGDYASTSGMLTFAPGETLHTVPIEVNPLSLTSGGTFFLTLSDATGAVFEDSVAEATILPGGDDGDPIPAEIELLAPNAGDGNNDGVLDMQQPHVVSMPGGTPLNFITLSTDDPVDIIAASVVPTNTFSSLVPPDVTLPHGMIGFEASVPSGSLIVTIDFESGKLFNNWYQFRQVNREISEGVDFRFDGTTGAELVDANTDGLVEQVVVHLTDGGPGDFDGVTNGRVVMLAAPAVDSPWPYVAAEHVQNDLTQRSYIDHIGVVFDQVTNLGDLIADGSIATAVSLVHLGVDSDSDPETPIVLEPTQFAYDANTSTLSWSLDGFADTLGSLADGYYRFSLDASRITSLAGEPLDGNMDTVPGDNFILEFHRLTGDVDGNMVVDELDMNLVNDALGTEVGQSDWNPNTDLDRDGRITVRDRLIVFYAQGNEIVAPTVASQEIVQPILPGDFNEDGVVSLADYPVWRNHLGIAKGAIPSLGDGNGDGVVDSLDYEVWKQNFGQSILVAGSLALASSPSSELASKASAELQSSSGDGTSASLSTFFSVDVAPGAILDGAGSVEAKSNKTVTQQARDVALSWVPEARSDWNFQRDSRTEASAAPRGPHWIQPDWQTAWADFDFVRHPRSRQGNGDLGSQADALLDHRNKSRGRSSEFDEVLGDELMLEDLCELATWRRRH</sequence>
<reference evidence="7" key="1">
    <citation type="submission" date="2022-06" db="EMBL/GenBank/DDBJ databases">
        <title>Aeoliella straminimaris, a novel planctomycete from sediments.</title>
        <authorList>
            <person name="Vitorino I.R."/>
            <person name="Lage O.M."/>
        </authorList>
    </citation>
    <scope>NUCLEOTIDE SEQUENCE</scope>
    <source>
        <strain evidence="7">ICT_H6.2</strain>
    </source>
</reference>
<dbReference type="PROSITE" id="PS00018">
    <property type="entry name" value="EF_HAND_1"/>
    <property type="match status" value="1"/>
</dbReference>
<dbReference type="Gene3D" id="2.60.40.2030">
    <property type="match status" value="3"/>
</dbReference>
<evidence type="ECO:0000256" key="1">
    <source>
        <dbReference type="ARBA" id="ARBA00022729"/>
    </source>
</evidence>
<keyword evidence="2" id="KW-0677">Repeat</keyword>
<dbReference type="GO" id="GO:0016020">
    <property type="term" value="C:membrane"/>
    <property type="evidence" value="ECO:0007669"/>
    <property type="project" value="InterPro"/>
</dbReference>
<dbReference type="RefSeq" id="WP_252850830.1">
    <property type="nucleotide sequence ID" value="NZ_JAMXLR010000006.1"/>
</dbReference>
<dbReference type="Gene3D" id="2.60.40.10">
    <property type="entry name" value="Immunoglobulins"/>
    <property type="match status" value="1"/>
</dbReference>
<dbReference type="EMBL" id="JAMXLR010000006">
    <property type="protein sequence ID" value="MCO6042735.1"/>
    <property type="molecule type" value="Genomic_DNA"/>
</dbReference>
<feature type="region of interest" description="Disordered" evidence="4">
    <location>
        <begin position="4136"/>
        <end position="4167"/>
    </location>
</feature>
<dbReference type="InterPro" id="IPR003644">
    <property type="entry name" value="Calx_beta"/>
</dbReference>
<protein>
    <submittedName>
        <fullName evidence="7">Ig-like domain-containing protein</fullName>
    </submittedName>
</protein>
<evidence type="ECO:0000256" key="2">
    <source>
        <dbReference type="ARBA" id="ARBA00022737"/>
    </source>
</evidence>
<dbReference type="InterPro" id="IPR036439">
    <property type="entry name" value="Dockerin_dom_sf"/>
</dbReference>